<evidence type="ECO:0000313" key="4">
    <source>
        <dbReference type="Proteomes" id="UP001597343"/>
    </source>
</evidence>
<accession>A0ABW5A0M1</accession>
<keyword evidence="3" id="KW-0687">Ribonucleoprotein</keyword>
<evidence type="ECO:0000313" key="3">
    <source>
        <dbReference type="EMBL" id="MFD2171788.1"/>
    </source>
</evidence>
<dbReference type="CDD" id="cd02440">
    <property type="entry name" value="AdoMet_MTases"/>
    <property type="match status" value="1"/>
</dbReference>
<dbReference type="PANTHER" id="PTHR43648">
    <property type="entry name" value="ELECTRON TRANSFER FLAVOPROTEIN BETA SUBUNIT LYSINE METHYLTRANSFERASE"/>
    <property type="match status" value="1"/>
</dbReference>
<sequence>MKMEEEARYIEYRLTVDTVRAEEAIAALQMRGIEYVWQDAPFETFVTEDGYGYQELETEQTVLRAYEERAEELSPEGLAMLGEQMRSSLGELVHSVEVSVPQAVTEDPVYQFTALEVRPGLMVRPPWDEVRESGELTILIEPAAAFGTGMHPTTRHCLELIDKLVRAGDRVADLGAGSGILSLLARKKGAAEVVAVDLNPSTASSLDYHMELNELGGIEVCIGDVFAQFAEVERHYDLVAVNIGGKEAIELEQLLSRIVKEDGMLLLSGIVEWMEEQVVSHFATAGYSTVERRQGDEWVTLAVKR</sequence>
<organism evidence="3 4">
    <name type="scientific">Tumebacillus lipolyticus</name>
    <dbReference type="NCBI Taxonomy" id="1280370"/>
    <lineage>
        <taxon>Bacteria</taxon>
        <taxon>Bacillati</taxon>
        <taxon>Bacillota</taxon>
        <taxon>Bacilli</taxon>
        <taxon>Bacillales</taxon>
        <taxon>Alicyclobacillaceae</taxon>
        <taxon>Tumebacillus</taxon>
    </lineage>
</organism>
<dbReference type="InterPro" id="IPR050078">
    <property type="entry name" value="Ribosomal_L11_MeTrfase_PrmA"/>
</dbReference>
<dbReference type="GO" id="GO:0008168">
    <property type="term" value="F:methyltransferase activity"/>
    <property type="evidence" value="ECO:0007669"/>
    <property type="project" value="UniProtKB-KW"/>
</dbReference>
<keyword evidence="1 3" id="KW-0489">Methyltransferase</keyword>
<keyword evidence="3" id="KW-0689">Ribosomal protein</keyword>
<proteinExistence type="predicted"/>
<dbReference type="GO" id="GO:0005840">
    <property type="term" value="C:ribosome"/>
    <property type="evidence" value="ECO:0007669"/>
    <property type="project" value="UniProtKB-KW"/>
</dbReference>
<keyword evidence="2" id="KW-0808">Transferase</keyword>
<name>A0ABW5A0M1_9BACL</name>
<comment type="caution">
    <text evidence="3">The sequence shown here is derived from an EMBL/GenBank/DDBJ whole genome shotgun (WGS) entry which is preliminary data.</text>
</comment>
<dbReference type="PANTHER" id="PTHR43648:SF1">
    <property type="entry name" value="ELECTRON TRANSFER FLAVOPROTEIN BETA SUBUNIT LYSINE METHYLTRANSFERASE"/>
    <property type="match status" value="1"/>
</dbReference>
<evidence type="ECO:0000256" key="2">
    <source>
        <dbReference type="ARBA" id="ARBA00022679"/>
    </source>
</evidence>
<dbReference type="SUPFAM" id="SSF53335">
    <property type="entry name" value="S-adenosyl-L-methionine-dependent methyltransferases"/>
    <property type="match status" value="1"/>
</dbReference>
<gene>
    <name evidence="3" type="ORF">ACFSOY_17635</name>
</gene>
<dbReference type="Pfam" id="PF06325">
    <property type="entry name" value="PrmA"/>
    <property type="match status" value="1"/>
</dbReference>
<dbReference type="GO" id="GO:0032259">
    <property type="term" value="P:methylation"/>
    <property type="evidence" value="ECO:0007669"/>
    <property type="project" value="UniProtKB-KW"/>
</dbReference>
<dbReference type="InterPro" id="IPR029063">
    <property type="entry name" value="SAM-dependent_MTases_sf"/>
</dbReference>
<dbReference type="RefSeq" id="WP_386048892.1">
    <property type="nucleotide sequence ID" value="NZ_JBHUIO010000011.1"/>
</dbReference>
<dbReference type="Proteomes" id="UP001597343">
    <property type="component" value="Unassembled WGS sequence"/>
</dbReference>
<evidence type="ECO:0000256" key="1">
    <source>
        <dbReference type="ARBA" id="ARBA00022603"/>
    </source>
</evidence>
<keyword evidence="4" id="KW-1185">Reference proteome</keyword>
<reference evidence="4" key="1">
    <citation type="journal article" date="2019" name="Int. J. Syst. Evol. Microbiol.">
        <title>The Global Catalogue of Microorganisms (GCM) 10K type strain sequencing project: providing services to taxonomists for standard genome sequencing and annotation.</title>
        <authorList>
            <consortium name="The Broad Institute Genomics Platform"/>
            <consortium name="The Broad Institute Genome Sequencing Center for Infectious Disease"/>
            <person name="Wu L."/>
            <person name="Ma J."/>
        </authorList>
    </citation>
    <scope>NUCLEOTIDE SEQUENCE [LARGE SCALE GENOMIC DNA]</scope>
    <source>
        <strain evidence="4">CGMCC 1.13574</strain>
    </source>
</reference>
<dbReference type="Gene3D" id="3.40.50.150">
    <property type="entry name" value="Vaccinia Virus protein VP39"/>
    <property type="match status" value="1"/>
</dbReference>
<dbReference type="EMBL" id="JBHUIO010000011">
    <property type="protein sequence ID" value="MFD2171788.1"/>
    <property type="molecule type" value="Genomic_DNA"/>
</dbReference>
<protein>
    <submittedName>
        <fullName evidence="3">50S ribosomal protein L11 methyltransferase</fullName>
    </submittedName>
</protein>